<protein>
    <submittedName>
        <fullName evidence="2">Uncharacterized protein</fullName>
    </submittedName>
</protein>
<evidence type="ECO:0000313" key="3">
    <source>
        <dbReference type="Proteomes" id="UP000191522"/>
    </source>
</evidence>
<accession>A0A1V6PFV4</accession>
<reference evidence="3" key="1">
    <citation type="journal article" date="2017" name="Nat. Microbiol.">
        <title>Global analysis of biosynthetic gene clusters reveals vast potential of secondary metabolite production in Penicillium species.</title>
        <authorList>
            <person name="Nielsen J.C."/>
            <person name="Grijseels S."/>
            <person name="Prigent S."/>
            <person name="Ji B."/>
            <person name="Dainat J."/>
            <person name="Nielsen K.F."/>
            <person name="Frisvad J.C."/>
            <person name="Workman M."/>
            <person name="Nielsen J."/>
        </authorList>
    </citation>
    <scope>NUCLEOTIDE SEQUENCE [LARGE SCALE GENOMIC DNA]</scope>
    <source>
        <strain evidence="3">IBT 11843</strain>
    </source>
</reference>
<name>A0A1V6PFV4_PENDC</name>
<comment type="caution">
    <text evidence="2">The sequence shown here is derived from an EMBL/GenBank/DDBJ whole genome shotgun (WGS) entry which is preliminary data.</text>
</comment>
<dbReference type="Proteomes" id="UP000191522">
    <property type="component" value="Unassembled WGS sequence"/>
</dbReference>
<keyword evidence="3" id="KW-1185">Reference proteome</keyword>
<dbReference type="EMBL" id="MDYL01000005">
    <property type="protein sequence ID" value="OQD75930.1"/>
    <property type="molecule type" value="Genomic_DNA"/>
</dbReference>
<evidence type="ECO:0000313" key="2">
    <source>
        <dbReference type="EMBL" id="OQD75930.1"/>
    </source>
</evidence>
<evidence type="ECO:0000256" key="1">
    <source>
        <dbReference type="SAM" id="MobiDB-lite"/>
    </source>
</evidence>
<dbReference type="OrthoDB" id="4357148at2759"/>
<sequence>MKPSSPQLKTAPGSNPPVDPNEGIVDDVTTDPGADSNPAVNSDEQLARDEQEAMDQSNITTEGLRHAKPRTPTGYSEPSEDDLPEDAMRSNYERYLMWRICV</sequence>
<gene>
    <name evidence="2" type="ORF">PENDEC_c005G01315</name>
</gene>
<dbReference type="AlphaFoldDB" id="A0A1V6PFV4"/>
<feature type="region of interest" description="Disordered" evidence="1">
    <location>
        <begin position="1"/>
        <end position="86"/>
    </location>
</feature>
<organism evidence="2 3">
    <name type="scientific">Penicillium decumbens</name>
    <dbReference type="NCBI Taxonomy" id="69771"/>
    <lineage>
        <taxon>Eukaryota</taxon>
        <taxon>Fungi</taxon>
        <taxon>Dikarya</taxon>
        <taxon>Ascomycota</taxon>
        <taxon>Pezizomycotina</taxon>
        <taxon>Eurotiomycetes</taxon>
        <taxon>Eurotiomycetidae</taxon>
        <taxon>Eurotiales</taxon>
        <taxon>Aspergillaceae</taxon>
        <taxon>Penicillium</taxon>
    </lineage>
</organism>
<proteinExistence type="predicted"/>